<dbReference type="Pfam" id="PF02108">
    <property type="entry name" value="FliH"/>
    <property type="match status" value="1"/>
</dbReference>
<evidence type="ECO:0000256" key="4">
    <source>
        <dbReference type="ARBA" id="ARBA00022795"/>
    </source>
</evidence>
<dbReference type="EMBL" id="MFKF01000023">
    <property type="protein sequence ID" value="OGG56825.1"/>
    <property type="molecule type" value="Genomic_DNA"/>
</dbReference>
<dbReference type="PANTHER" id="PTHR34982">
    <property type="entry name" value="YOP PROTEINS TRANSLOCATION PROTEIN L"/>
    <property type="match status" value="1"/>
</dbReference>
<keyword evidence="5" id="KW-0653">Protein transport</keyword>
<organism evidence="9 10">
    <name type="scientific">Handelsmanbacteria sp. (strain RIFCSPLOWO2_12_FULL_64_10)</name>
    <dbReference type="NCBI Taxonomy" id="1817868"/>
    <lineage>
        <taxon>Bacteria</taxon>
        <taxon>Candidatus Handelsmaniibacteriota</taxon>
    </lineage>
</organism>
<dbReference type="PANTHER" id="PTHR34982:SF1">
    <property type="entry name" value="FLAGELLAR ASSEMBLY PROTEIN FLIH"/>
    <property type="match status" value="1"/>
</dbReference>
<gene>
    <name evidence="9" type="ORF">A3F84_10530</name>
</gene>
<keyword evidence="6" id="KW-1006">Bacterial flagellum protein export</keyword>
<dbReference type="AlphaFoldDB" id="A0A1F6D626"/>
<dbReference type="InterPro" id="IPR051472">
    <property type="entry name" value="T3SS_Stator/FliH"/>
</dbReference>
<protein>
    <recommendedName>
        <fullName evidence="8">Flagellar assembly protein FliH/Type III secretion system HrpE domain-containing protein</fullName>
    </recommendedName>
</protein>
<comment type="caution">
    <text evidence="9">The sequence shown here is derived from an EMBL/GenBank/DDBJ whole genome shotgun (WGS) entry which is preliminary data.</text>
</comment>
<evidence type="ECO:0000256" key="2">
    <source>
        <dbReference type="ARBA" id="ARBA00006602"/>
    </source>
</evidence>
<evidence type="ECO:0000256" key="6">
    <source>
        <dbReference type="ARBA" id="ARBA00023225"/>
    </source>
</evidence>
<evidence type="ECO:0000256" key="3">
    <source>
        <dbReference type="ARBA" id="ARBA00022448"/>
    </source>
</evidence>
<accession>A0A1F6D626</accession>
<evidence type="ECO:0000256" key="5">
    <source>
        <dbReference type="ARBA" id="ARBA00022927"/>
    </source>
</evidence>
<proteinExistence type="inferred from homology"/>
<dbReference type="GO" id="GO:0044781">
    <property type="term" value="P:bacterial-type flagellum organization"/>
    <property type="evidence" value="ECO:0007669"/>
    <property type="project" value="UniProtKB-KW"/>
</dbReference>
<sequence length="251" mass="27955">MSITSRIIRTPKVSDRTFVLPVESRPEEAEEPQEPQEGTPAQEEAQAVEPVEAEPEPRPTAVEIDALVQERIRTFEERYQTEREAAYRAGFEDGRAQGLKVGRAESKEAIDKFAEAVDAFLEKQRALVQENEAALVDLAVAVAKRIVGACAEMRREPVLLAVSDCLGYLRDRTRVTLKVNPKDLDSVREHRKDWIEAVEGIGTLTIEADPALSRGECVLETDAGDVDARIEERLAMLHSALIEELRTPGRT</sequence>
<reference evidence="9 10" key="1">
    <citation type="journal article" date="2016" name="Nat. Commun.">
        <title>Thousands of microbial genomes shed light on interconnected biogeochemical processes in an aquifer system.</title>
        <authorList>
            <person name="Anantharaman K."/>
            <person name="Brown C.T."/>
            <person name="Hug L.A."/>
            <person name="Sharon I."/>
            <person name="Castelle C.J."/>
            <person name="Probst A.J."/>
            <person name="Thomas B.C."/>
            <person name="Singh A."/>
            <person name="Wilkins M.J."/>
            <person name="Karaoz U."/>
            <person name="Brodie E.L."/>
            <person name="Williams K.H."/>
            <person name="Hubbard S.S."/>
            <person name="Banfield J.F."/>
        </authorList>
    </citation>
    <scope>NUCLEOTIDE SEQUENCE [LARGE SCALE GENOMIC DNA]</scope>
    <source>
        <strain evidence="10">RIFCSPLOWO2_12_FULL_64_10</strain>
    </source>
</reference>
<dbReference type="InterPro" id="IPR018035">
    <property type="entry name" value="Flagellar_FliH/T3SS_HrpE"/>
</dbReference>
<keyword evidence="4" id="KW-1005">Bacterial flagellum biogenesis</keyword>
<dbReference type="GO" id="GO:0005829">
    <property type="term" value="C:cytosol"/>
    <property type="evidence" value="ECO:0007669"/>
    <property type="project" value="TreeGrafter"/>
</dbReference>
<evidence type="ECO:0000256" key="1">
    <source>
        <dbReference type="ARBA" id="ARBA00003041"/>
    </source>
</evidence>
<name>A0A1F6D626_HANXR</name>
<evidence type="ECO:0000313" key="9">
    <source>
        <dbReference type="EMBL" id="OGG56825.1"/>
    </source>
</evidence>
<dbReference type="GO" id="GO:0015031">
    <property type="term" value="P:protein transport"/>
    <property type="evidence" value="ECO:0007669"/>
    <property type="project" value="UniProtKB-KW"/>
</dbReference>
<evidence type="ECO:0000259" key="8">
    <source>
        <dbReference type="Pfam" id="PF02108"/>
    </source>
</evidence>
<keyword evidence="3" id="KW-0813">Transport</keyword>
<comment type="similarity">
    <text evidence="2">Belongs to the FliH family.</text>
</comment>
<feature type="domain" description="Flagellar assembly protein FliH/Type III secretion system HrpE" evidence="8">
    <location>
        <begin position="108"/>
        <end position="235"/>
    </location>
</feature>
<feature type="compositionally biased region" description="Low complexity" evidence="7">
    <location>
        <begin position="35"/>
        <end position="50"/>
    </location>
</feature>
<evidence type="ECO:0000256" key="7">
    <source>
        <dbReference type="SAM" id="MobiDB-lite"/>
    </source>
</evidence>
<comment type="function">
    <text evidence="1">Needed for flagellar regrowth and assembly.</text>
</comment>
<dbReference type="Proteomes" id="UP000178606">
    <property type="component" value="Unassembled WGS sequence"/>
</dbReference>
<feature type="region of interest" description="Disordered" evidence="7">
    <location>
        <begin position="18"/>
        <end position="61"/>
    </location>
</feature>
<evidence type="ECO:0000313" key="10">
    <source>
        <dbReference type="Proteomes" id="UP000178606"/>
    </source>
</evidence>